<keyword evidence="2" id="KW-0472">Membrane</keyword>
<evidence type="ECO:0000256" key="1">
    <source>
        <dbReference type="SAM" id="MobiDB-lite"/>
    </source>
</evidence>
<accession>A0A8G1XBR3</accession>
<keyword evidence="2" id="KW-1133">Transmembrane helix</keyword>
<proteinExistence type="predicted"/>
<protein>
    <submittedName>
        <fullName evidence="3">Uncharacterized protein</fullName>
    </submittedName>
</protein>
<organism evidence="3 4">
    <name type="scientific">Kitasatospora cineracea</name>
    <dbReference type="NCBI Taxonomy" id="88074"/>
    <lineage>
        <taxon>Bacteria</taxon>
        <taxon>Bacillati</taxon>
        <taxon>Actinomycetota</taxon>
        <taxon>Actinomycetes</taxon>
        <taxon>Kitasatosporales</taxon>
        <taxon>Streptomycetaceae</taxon>
        <taxon>Kitasatospora</taxon>
    </lineage>
</organism>
<reference evidence="3 4" key="1">
    <citation type="submission" date="2018-11" db="EMBL/GenBank/DDBJ databases">
        <title>Sequencing the genomes of 1000 actinobacteria strains.</title>
        <authorList>
            <person name="Klenk H.-P."/>
        </authorList>
    </citation>
    <scope>NUCLEOTIDE SEQUENCE [LARGE SCALE GENOMIC DNA]</scope>
    <source>
        <strain evidence="3 4">DSM 44780</strain>
    </source>
</reference>
<dbReference type="AlphaFoldDB" id="A0A8G1XBR3"/>
<feature type="region of interest" description="Disordered" evidence="1">
    <location>
        <begin position="74"/>
        <end position="97"/>
    </location>
</feature>
<feature type="transmembrane region" description="Helical" evidence="2">
    <location>
        <begin position="52"/>
        <end position="72"/>
    </location>
</feature>
<name>A0A8G1XBR3_9ACTN</name>
<evidence type="ECO:0000313" key="4">
    <source>
        <dbReference type="Proteomes" id="UP000267408"/>
    </source>
</evidence>
<dbReference type="Proteomes" id="UP000267408">
    <property type="component" value="Unassembled WGS sequence"/>
</dbReference>
<comment type="caution">
    <text evidence="3">The sequence shown here is derived from an EMBL/GenBank/DDBJ whole genome shotgun (WGS) entry which is preliminary data.</text>
</comment>
<sequence>MRFRRYPPAGVRLQGGGRARRRGTVIEPCRAAALFAATSVGTPPFTGIGARGLPAVLLALPVGAVLVGVLAATRPPRPARSSPCEPTVPFRSDGRKL</sequence>
<dbReference type="EMBL" id="RJVJ01000003">
    <property type="protein sequence ID" value="ROR35671.1"/>
    <property type="molecule type" value="Genomic_DNA"/>
</dbReference>
<evidence type="ECO:0000313" key="3">
    <source>
        <dbReference type="EMBL" id="ROR35671.1"/>
    </source>
</evidence>
<gene>
    <name evidence="3" type="ORF">EDD39_7332</name>
</gene>
<evidence type="ECO:0000256" key="2">
    <source>
        <dbReference type="SAM" id="Phobius"/>
    </source>
</evidence>
<keyword evidence="2" id="KW-0812">Transmembrane</keyword>
<feature type="region of interest" description="Disordered" evidence="1">
    <location>
        <begin position="1"/>
        <end position="20"/>
    </location>
</feature>